<dbReference type="Proteomes" id="UP000297396">
    <property type="component" value="Unassembled WGS sequence"/>
</dbReference>
<gene>
    <name evidence="1" type="ORF">E4T80_12315</name>
</gene>
<sequence>MENKQNYLRGFSRDDSSLLGFIIWCEGIAITFNEFKEYFLFLIKENNINEIPDFIWDIIDMEENEKIHLYKRIIGFVPDSKLTEFEISAIYGIGLKRFGSLFDISKKKALDALEQNPHILERFKKTFPFIKLDF</sequence>
<organism evidence="1 2">
    <name type="scientific">Muribacter muris</name>
    <dbReference type="NCBI Taxonomy" id="67855"/>
    <lineage>
        <taxon>Bacteria</taxon>
        <taxon>Pseudomonadati</taxon>
        <taxon>Pseudomonadota</taxon>
        <taxon>Gammaproteobacteria</taxon>
        <taxon>Pasteurellales</taxon>
        <taxon>Pasteurellaceae</taxon>
        <taxon>Muribacter</taxon>
    </lineage>
</organism>
<comment type="caution">
    <text evidence="1">The sequence shown here is derived from an EMBL/GenBank/DDBJ whole genome shotgun (WGS) entry which is preliminary data.</text>
</comment>
<dbReference type="EMBL" id="SPPA01000048">
    <property type="protein sequence ID" value="TFV07396.1"/>
    <property type="molecule type" value="Genomic_DNA"/>
</dbReference>
<proteinExistence type="predicted"/>
<dbReference type="AlphaFoldDB" id="A0A4Y9JSE3"/>
<evidence type="ECO:0000313" key="1">
    <source>
        <dbReference type="EMBL" id="TFV07396.1"/>
    </source>
</evidence>
<reference evidence="1 2" key="1">
    <citation type="submission" date="2019-03" db="EMBL/GenBank/DDBJ databases">
        <title>Diversity of the mouse oral microbiome.</title>
        <authorList>
            <person name="Joseph S."/>
            <person name="Aduse-Opoku J."/>
            <person name="Curtis M."/>
            <person name="Wade W."/>
            <person name="Hashim A."/>
        </authorList>
    </citation>
    <scope>NUCLEOTIDE SEQUENCE [LARGE SCALE GENOMIC DNA]</scope>
    <source>
        <strain evidence="1 2">WT12</strain>
    </source>
</reference>
<dbReference type="OrthoDB" id="6892922at2"/>
<accession>A0A4Y9JSE3</accession>
<dbReference type="RefSeq" id="WP_135058688.1">
    <property type="nucleotide sequence ID" value="NZ_JADGLC010000048.1"/>
</dbReference>
<name>A0A4Y9JSE3_9PAST</name>
<protein>
    <submittedName>
        <fullName evidence="1">Uncharacterized protein</fullName>
    </submittedName>
</protein>
<evidence type="ECO:0000313" key="2">
    <source>
        <dbReference type="Proteomes" id="UP000297396"/>
    </source>
</evidence>